<feature type="active site" description="Nucleophile" evidence="2">
    <location>
        <position position="46"/>
    </location>
</feature>
<dbReference type="Pfam" id="PF01734">
    <property type="entry name" value="Patatin"/>
    <property type="match status" value="1"/>
</dbReference>
<evidence type="ECO:0000259" key="3">
    <source>
        <dbReference type="PROSITE" id="PS51635"/>
    </source>
</evidence>
<protein>
    <submittedName>
        <fullName evidence="4">NTE family protein</fullName>
    </submittedName>
</protein>
<dbReference type="InterPro" id="IPR016035">
    <property type="entry name" value="Acyl_Trfase/lysoPLipase"/>
</dbReference>
<dbReference type="GO" id="GO:0016787">
    <property type="term" value="F:hydrolase activity"/>
    <property type="evidence" value="ECO:0007669"/>
    <property type="project" value="UniProtKB-UniRule"/>
</dbReference>
<feature type="short sequence motif" description="GXGXXG" evidence="2">
    <location>
        <begin position="17"/>
        <end position="22"/>
    </location>
</feature>
<dbReference type="Gene3D" id="3.40.1090.10">
    <property type="entry name" value="Cytosolic phospholipase A2 catalytic domain"/>
    <property type="match status" value="2"/>
</dbReference>
<feature type="domain" description="PNPLA" evidence="3">
    <location>
        <begin position="13"/>
        <end position="203"/>
    </location>
</feature>
<feature type="short sequence motif" description="GXSXG" evidence="2">
    <location>
        <begin position="44"/>
        <end position="48"/>
    </location>
</feature>
<organism evidence="4 5">
    <name type="scientific">Oikeobacillus pervagus</name>
    <dbReference type="NCBI Taxonomy" id="1325931"/>
    <lineage>
        <taxon>Bacteria</taxon>
        <taxon>Bacillati</taxon>
        <taxon>Bacillota</taxon>
        <taxon>Bacilli</taxon>
        <taxon>Bacillales</taxon>
        <taxon>Bacillaceae</taxon>
        <taxon>Oikeobacillus</taxon>
    </lineage>
</organism>
<dbReference type="InterPro" id="IPR052580">
    <property type="entry name" value="Lipid_Hydrolase"/>
</dbReference>
<evidence type="ECO:0000256" key="1">
    <source>
        <dbReference type="ARBA" id="ARBA00023098"/>
    </source>
</evidence>
<accession>A0AAJ1WHZ6</accession>
<feature type="active site" description="Proton acceptor" evidence="2">
    <location>
        <position position="190"/>
    </location>
</feature>
<dbReference type="InterPro" id="IPR002641">
    <property type="entry name" value="PNPLA_dom"/>
</dbReference>
<dbReference type="CDD" id="cd07207">
    <property type="entry name" value="Pat_ExoU_VipD_like"/>
    <property type="match status" value="1"/>
</dbReference>
<keyword evidence="2" id="KW-0442">Lipid degradation</keyword>
<dbReference type="Proteomes" id="UP001237207">
    <property type="component" value="Unassembled WGS sequence"/>
</dbReference>
<dbReference type="PANTHER" id="PTHR46394:SF1">
    <property type="entry name" value="PNPLA DOMAIN-CONTAINING PROTEIN"/>
    <property type="match status" value="1"/>
</dbReference>
<keyword evidence="1 2" id="KW-0443">Lipid metabolism</keyword>
<comment type="caution">
    <text evidence="4">The sequence shown here is derived from an EMBL/GenBank/DDBJ whole genome shotgun (WGS) entry which is preliminary data.</text>
</comment>
<sequence>MNRSGGGNMLIDGVFSGGGIKGFALVGAYQEIEEKGYVFSRLAGTSAGSIVAAFIAAGYKSKEIYQLLDELDTMKLLDSTSPIDFALFKWLAVFWKLGLYKGNALETWINEKLALKGVVTFADLPNQTLRVVASDITRGRMLVLPDDLKKYGIHPKHFPVARAIRMSCTIPYFFQPVKLKGQDGVSLIVDGGVLSNFPMWLFDRDGRRTRPVLGIKLSPHYSEYPKYTIHNSFQLFHALFQTMKDAHDARYISRKHEKNIIFIKTNGTSATEFELNDEKKHALVETGRKAAREFLKKWSY</sequence>
<dbReference type="PANTHER" id="PTHR46394">
    <property type="entry name" value="ANNEXIN"/>
    <property type="match status" value="1"/>
</dbReference>
<dbReference type="SUPFAM" id="SSF52151">
    <property type="entry name" value="FabD/lysophospholipase-like"/>
    <property type="match status" value="1"/>
</dbReference>
<dbReference type="GO" id="GO:0016042">
    <property type="term" value="P:lipid catabolic process"/>
    <property type="evidence" value="ECO:0007669"/>
    <property type="project" value="UniProtKB-UniRule"/>
</dbReference>
<proteinExistence type="predicted"/>
<dbReference type="AlphaFoldDB" id="A0AAJ1WHZ6"/>
<keyword evidence="2" id="KW-0378">Hydrolase</keyword>
<dbReference type="PROSITE" id="PS51635">
    <property type="entry name" value="PNPLA"/>
    <property type="match status" value="1"/>
</dbReference>
<evidence type="ECO:0000313" key="5">
    <source>
        <dbReference type="Proteomes" id="UP001237207"/>
    </source>
</evidence>
<name>A0AAJ1WHZ6_9BACI</name>
<reference evidence="4" key="1">
    <citation type="submission" date="2023-07" db="EMBL/GenBank/DDBJ databases">
        <title>Genomic Encyclopedia of Type Strains, Phase IV (KMG-IV): sequencing the most valuable type-strain genomes for metagenomic binning, comparative biology and taxonomic classification.</title>
        <authorList>
            <person name="Goeker M."/>
        </authorList>
    </citation>
    <scope>NUCLEOTIDE SEQUENCE</scope>
    <source>
        <strain evidence="4">DSM 23947</strain>
    </source>
</reference>
<evidence type="ECO:0000313" key="4">
    <source>
        <dbReference type="EMBL" id="MDQ0213843.1"/>
    </source>
</evidence>
<feature type="short sequence motif" description="DGA/G" evidence="2">
    <location>
        <begin position="190"/>
        <end position="192"/>
    </location>
</feature>
<evidence type="ECO:0000256" key="2">
    <source>
        <dbReference type="PROSITE-ProRule" id="PRU01161"/>
    </source>
</evidence>
<dbReference type="EMBL" id="JAUSUC010000002">
    <property type="protein sequence ID" value="MDQ0213843.1"/>
    <property type="molecule type" value="Genomic_DNA"/>
</dbReference>
<keyword evidence="5" id="KW-1185">Reference proteome</keyword>
<gene>
    <name evidence="4" type="ORF">J2S13_000237</name>
</gene>